<accession>A0ABC8QP07</accession>
<proteinExistence type="predicted"/>
<organism evidence="1 2">
    <name type="scientific">Ilex paraguariensis</name>
    <name type="common">yerba mate</name>
    <dbReference type="NCBI Taxonomy" id="185542"/>
    <lineage>
        <taxon>Eukaryota</taxon>
        <taxon>Viridiplantae</taxon>
        <taxon>Streptophyta</taxon>
        <taxon>Embryophyta</taxon>
        <taxon>Tracheophyta</taxon>
        <taxon>Spermatophyta</taxon>
        <taxon>Magnoliopsida</taxon>
        <taxon>eudicotyledons</taxon>
        <taxon>Gunneridae</taxon>
        <taxon>Pentapetalae</taxon>
        <taxon>asterids</taxon>
        <taxon>campanulids</taxon>
        <taxon>Aquifoliales</taxon>
        <taxon>Aquifoliaceae</taxon>
        <taxon>Ilex</taxon>
    </lineage>
</organism>
<keyword evidence="2" id="KW-1185">Reference proteome</keyword>
<gene>
    <name evidence="1" type="ORF">ILEXP_LOCUS887</name>
</gene>
<evidence type="ECO:0000313" key="1">
    <source>
        <dbReference type="EMBL" id="CAK9133961.1"/>
    </source>
</evidence>
<evidence type="ECO:0000313" key="2">
    <source>
        <dbReference type="Proteomes" id="UP001642360"/>
    </source>
</evidence>
<sequence>LKMAPKAMEPKLIVRAEPKQASSRSLCYSMLRPLKQAIELFLTKERRDIDYVHLIKMFLFTPK</sequence>
<feature type="non-terminal residue" evidence="1">
    <location>
        <position position="1"/>
    </location>
</feature>
<dbReference type="AlphaFoldDB" id="A0ABC8QP07"/>
<dbReference type="EMBL" id="CAUOFW020000244">
    <property type="protein sequence ID" value="CAK9133961.1"/>
    <property type="molecule type" value="Genomic_DNA"/>
</dbReference>
<comment type="caution">
    <text evidence="1">The sequence shown here is derived from an EMBL/GenBank/DDBJ whole genome shotgun (WGS) entry which is preliminary data.</text>
</comment>
<name>A0ABC8QP07_9AQUA</name>
<reference evidence="1 2" key="1">
    <citation type="submission" date="2024-02" db="EMBL/GenBank/DDBJ databases">
        <authorList>
            <person name="Vignale AGUSTIN F."/>
            <person name="Sosa J E."/>
            <person name="Modenutti C."/>
        </authorList>
    </citation>
    <scope>NUCLEOTIDE SEQUENCE [LARGE SCALE GENOMIC DNA]</scope>
</reference>
<dbReference type="Proteomes" id="UP001642360">
    <property type="component" value="Unassembled WGS sequence"/>
</dbReference>
<protein>
    <submittedName>
        <fullName evidence="1">Uncharacterized protein</fullName>
    </submittedName>
</protein>